<reference evidence="12" key="1">
    <citation type="submission" date="2023-06" db="EMBL/GenBank/DDBJ databases">
        <title>Genomic of Agaribacillus aureum.</title>
        <authorList>
            <person name="Wang G."/>
        </authorList>
    </citation>
    <scope>NUCLEOTIDE SEQUENCE</scope>
    <source>
        <strain evidence="12">BMA12</strain>
    </source>
</reference>
<keyword evidence="12" id="KW-0675">Receptor</keyword>
<dbReference type="InterPro" id="IPR012910">
    <property type="entry name" value="Plug_dom"/>
</dbReference>
<comment type="similarity">
    <text evidence="8 9">Belongs to the TonB-dependent receptor family.</text>
</comment>
<protein>
    <submittedName>
        <fullName evidence="12">TonB-dependent receptor</fullName>
    </submittedName>
</protein>
<evidence type="ECO:0000256" key="5">
    <source>
        <dbReference type="ARBA" id="ARBA00023077"/>
    </source>
</evidence>
<dbReference type="InterPro" id="IPR000531">
    <property type="entry name" value="Beta-barrel_TonB"/>
</dbReference>
<dbReference type="Pfam" id="PF00593">
    <property type="entry name" value="TonB_dep_Rec_b-barrel"/>
    <property type="match status" value="1"/>
</dbReference>
<evidence type="ECO:0000259" key="11">
    <source>
        <dbReference type="Pfam" id="PF07715"/>
    </source>
</evidence>
<evidence type="ECO:0000259" key="10">
    <source>
        <dbReference type="Pfam" id="PF00593"/>
    </source>
</evidence>
<evidence type="ECO:0000256" key="7">
    <source>
        <dbReference type="ARBA" id="ARBA00023237"/>
    </source>
</evidence>
<evidence type="ECO:0000256" key="3">
    <source>
        <dbReference type="ARBA" id="ARBA00022452"/>
    </source>
</evidence>
<keyword evidence="13" id="KW-1185">Reference proteome</keyword>
<dbReference type="RefSeq" id="WP_346756077.1">
    <property type="nucleotide sequence ID" value="NZ_JAUJEB010000001.1"/>
</dbReference>
<dbReference type="Gene3D" id="2.40.170.20">
    <property type="entry name" value="TonB-dependent receptor, beta-barrel domain"/>
    <property type="match status" value="1"/>
</dbReference>
<name>A0ABT8L0D7_9BACT</name>
<dbReference type="NCBIfam" id="TIGR04056">
    <property type="entry name" value="OMP_RagA_SusC"/>
    <property type="match status" value="1"/>
</dbReference>
<dbReference type="Proteomes" id="UP001172083">
    <property type="component" value="Unassembled WGS sequence"/>
</dbReference>
<dbReference type="InterPro" id="IPR036942">
    <property type="entry name" value="Beta-barrel_TonB_sf"/>
</dbReference>
<keyword evidence="6 8" id="KW-0472">Membrane</keyword>
<dbReference type="PROSITE" id="PS52016">
    <property type="entry name" value="TONB_DEPENDENT_REC_3"/>
    <property type="match status" value="1"/>
</dbReference>
<evidence type="ECO:0000256" key="1">
    <source>
        <dbReference type="ARBA" id="ARBA00004571"/>
    </source>
</evidence>
<dbReference type="InterPro" id="IPR037066">
    <property type="entry name" value="Plug_dom_sf"/>
</dbReference>
<dbReference type="InterPro" id="IPR039426">
    <property type="entry name" value="TonB-dep_rcpt-like"/>
</dbReference>
<keyword evidence="3 8" id="KW-1134">Transmembrane beta strand</keyword>
<sequence>MSKLLFYGIFLQTLFITLLNAKDISAQSKSVYEIRLDLDIYNKTVIETFEQIEEQTAFKFTYNTDFLLKGQIISIKVRNKSLGFILEEIAKKANVNFKRIDENIHIVLKEKNNRLVQEFETQWLTSKTITGKVTDENADALPGVNVLVRGTTIGTITDSYGNYVLEVPDDAVALVFSYVGYLAEEVEIAGRTTIDLTLTPDIQSLGEVVVVGYGSQKRAKVTSAIASIDSDELTNLSYANTASLLQGKVAGVNIENSGGAPGTGTVVVIRGSGTLSNNDQPLYVVDGSIVADISYLNANDIDNIQILKDAAAAAIYGNRAANGVVLVTTRRGQKGDVRINLSSKFGIQSTTNRLDFLDGEGYIQARNQATSNSGGAAEDLLVWNGISTDWQEVQLDNAIYQDYNLSISGGGETGTYYVSGQYLNQDGIVNSSGYERYNLRVNTSFNKGRFKLDQNFLLTRELQDVNSYFFREFGPVPVQEVFDENNEGGFAGPPSELAGRGVNFFGISELEDDLLTTDRALLNLSPSFEIIEGLTYKYNVSISYSNRHSKVFTPTFFITGSPGGSNDIARLSENYIRTVDILSENTLNYSKSLGDHSFSALLGYTTQTVEVRQVGGIATDFGSNDLRTLSAGNDNTDVFGDLGENALVSILARLTYSFKDKYLFSASLRNDETSRFIESERKGSFPSFSLGWRISEERFFPQDGIISELKLRGSWGQLGNQNVGNYDTQSTININNGYAIGGAALSGATVLNLANPGLFWETTTSTDIGIDVELLDGKLSFVADYFIKKSEDILVNLPIPISGGQGNSIRTNAATVENKGFEFLVSYRNQLSNGISLNTSLNFTTLNNEVTGLGEGVSPIVGGRYNQGGEFATLTDIGHPIGSFYGHVVEGVYQTQAEIEADGRTDQAELGDLNFKDLDNDGDIDDDDRDFLGSAVPAFQLGLNLGATYKNFDLNLFITSVQGVELYNARWNDNFFLTNEGGDILAAAADAWTPSNTDTNIPRLVNVRTADNERPSSFYVEDGSYTRLKNVELGYTLPSAIFPKNTLHNVRIYVSAQNILTFTDYTGYDPEVGRSFAGDAIGSNNGSIFGAGIDRAYPTAKTVFFGLQATF</sequence>
<keyword evidence="4 8" id="KW-0812">Transmembrane</keyword>
<keyword evidence="2 8" id="KW-0813">Transport</keyword>
<dbReference type="NCBIfam" id="TIGR04057">
    <property type="entry name" value="SusC_RagA_signa"/>
    <property type="match status" value="1"/>
</dbReference>
<evidence type="ECO:0000313" key="13">
    <source>
        <dbReference type="Proteomes" id="UP001172083"/>
    </source>
</evidence>
<dbReference type="Pfam" id="PF07715">
    <property type="entry name" value="Plug"/>
    <property type="match status" value="1"/>
</dbReference>
<evidence type="ECO:0000256" key="8">
    <source>
        <dbReference type="PROSITE-ProRule" id="PRU01360"/>
    </source>
</evidence>
<feature type="domain" description="TonB-dependent receptor-like beta-barrel" evidence="10">
    <location>
        <begin position="512"/>
        <end position="1059"/>
    </location>
</feature>
<comment type="caution">
    <text evidence="12">The sequence shown here is derived from an EMBL/GenBank/DDBJ whole genome shotgun (WGS) entry which is preliminary data.</text>
</comment>
<evidence type="ECO:0000256" key="4">
    <source>
        <dbReference type="ARBA" id="ARBA00022692"/>
    </source>
</evidence>
<evidence type="ECO:0000256" key="2">
    <source>
        <dbReference type="ARBA" id="ARBA00022448"/>
    </source>
</evidence>
<dbReference type="InterPro" id="IPR008969">
    <property type="entry name" value="CarboxyPept-like_regulatory"/>
</dbReference>
<dbReference type="InterPro" id="IPR023997">
    <property type="entry name" value="TonB-dep_OMP_SusC/RagA_CS"/>
</dbReference>
<dbReference type="InterPro" id="IPR023996">
    <property type="entry name" value="TonB-dep_OMP_SusC/RagA"/>
</dbReference>
<dbReference type="SUPFAM" id="SSF49464">
    <property type="entry name" value="Carboxypeptidase regulatory domain-like"/>
    <property type="match status" value="1"/>
</dbReference>
<evidence type="ECO:0000256" key="9">
    <source>
        <dbReference type="RuleBase" id="RU003357"/>
    </source>
</evidence>
<evidence type="ECO:0000313" key="12">
    <source>
        <dbReference type="EMBL" id="MDN5210736.1"/>
    </source>
</evidence>
<accession>A0ABT8L0D7</accession>
<feature type="domain" description="TonB-dependent receptor plug" evidence="11">
    <location>
        <begin position="219"/>
        <end position="324"/>
    </location>
</feature>
<dbReference type="Gene3D" id="2.60.40.1120">
    <property type="entry name" value="Carboxypeptidase-like, regulatory domain"/>
    <property type="match status" value="1"/>
</dbReference>
<dbReference type="Gene3D" id="2.170.130.10">
    <property type="entry name" value="TonB-dependent receptor, plug domain"/>
    <property type="match status" value="1"/>
</dbReference>
<organism evidence="12 13">
    <name type="scientific">Agaribacillus aureus</name>
    <dbReference type="NCBI Taxonomy" id="3051825"/>
    <lineage>
        <taxon>Bacteria</taxon>
        <taxon>Pseudomonadati</taxon>
        <taxon>Bacteroidota</taxon>
        <taxon>Cytophagia</taxon>
        <taxon>Cytophagales</taxon>
        <taxon>Splendidivirgaceae</taxon>
        <taxon>Agaribacillus</taxon>
    </lineage>
</organism>
<proteinExistence type="inferred from homology"/>
<gene>
    <name evidence="12" type="ORF">QQ020_01715</name>
</gene>
<comment type="subcellular location">
    <subcellularLocation>
        <location evidence="1 8">Cell outer membrane</location>
        <topology evidence="1 8">Multi-pass membrane protein</topology>
    </subcellularLocation>
</comment>
<evidence type="ECO:0000256" key="6">
    <source>
        <dbReference type="ARBA" id="ARBA00023136"/>
    </source>
</evidence>
<dbReference type="Pfam" id="PF13715">
    <property type="entry name" value="CarbopepD_reg_2"/>
    <property type="match status" value="1"/>
</dbReference>
<dbReference type="SUPFAM" id="SSF56935">
    <property type="entry name" value="Porins"/>
    <property type="match status" value="1"/>
</dbReference>
<keyword evidence="7 8" id="KW-0998">Cell outer membrane</keyword>
<keyword evidence="5 9" id="KW-0798">TonB box</keyword>
<dbReference type="EMBL" id="JAUJEB010000001">
    <property type="protein sequence ID" value="MDN5210736.1"/>
    <property type="molecule type" value="Genomic_DNA"/>
</dbReference>